<dbReference type="RefSeq" id="WP_086088478.1">
    <property type="nucleotide sequence ID" value="NZ_CP021112.1"/>
</dbReference>
<dbReference type="KEGG" id="psin:CAK95_14045"/>
<dbReference type="EMBL" id="CP021112">
    <property type="protein sequence ID" value="ARQ00080.1"/>
    <property type="molecule type" value="Genomic_DNA"/>
</dbReference>
<gene>
    <name evidence="1" type="ORF">CAK95_14045</name>
</gene>
<keyword evidence="2" id="KW-1185">Reference proteome</keyword>
<name>A0A1W6ZRS5_9HYPH</name>
<dbReference type="Proteomes" id="UP000194137">
    <property type="component" value="Chromosome"/>
</dbReference>
<reference evidence="1 2" key="1">
    <citation type="submission" date="2017-05" db="EMBL/GenBank/DDBJ databases">
        <title>Full genome sequence of Pseudorhodoplanes sinuspersici.</title>
        <authorList>
            <person name="Dastgheib S.M.M."/>
            <person name="Shavandi M."/>
            <person name="Tirandaz H."/>
        </authorList>
    </citation>
    <scope>NUCLEOTIDE SEQUENCE [LARGE SCALE GENOMIC DNA]</scope>
    <source>
        <strain evidence="1 2">RIPI110</strain>
    </source>
</reference>
<proteinExistence type="predicted"/>
<dbReference type="STRING" id="1235591.CAK95_14045"/>
<evidence type="ECO:0000313" key="2">
    <source>
        <dbReference type="Proteomes" id="UP000194137"/>
    </source>
</evidence>
<protein>
    <submittedName>
        <fullName evidence="1">Uncharacterized protein</fullName>
    </submittedName>
</protein>
<organism evidence="1 2">
    <name type="scientific">Pseudorhodoplanes sinuspersici</name>
    <dbReference type="NCBI Taxonomy" id="1235591"/>
    <lineage>
        <taxon>Bacteria</taxon>
        <taxon>Pseudomonadati</taxon>
        <taxon>Pseudomonadota</taxon>
        <taxon>Alphaproteobacteria</taxon>
        <taxon>Hyphomicrobiales</taxon>
        <taxon>Pseudorhodoplanes</taxon>
    </lineage>
</organism>
<evidence type="ECO:0000313" key="1">
    <source>
        <dbReference type="EMBL" id="ARQ00080.1"/>
    </source>
</evidence>
<accession>A0A1W6ZRS5</accession>
<dbReference type="AlphaFoldDB" id="A0A1W6ZRS5"/>
<sequence>MPFFTVSGSRTLFSSEILAEKIKSGKRLIQEAVDGVDRDSLLATPINDLVSFVERQLVLRPIELNEAHAYQSDPVEVFSWIDDYGQRISAKGFQYEIRIPYEGNLILFEYRPSAYVSQPIMGDTTKEELIIRIGCAGEPREVVIDAIKEKISDVKKTLKAQADDICPYNEFVAQRARELIDARKAEILAARSIAASVGIPLIRRDTDPMTYVANVSRNVTPKIERPRQVPGQYIPEPTLDMQEYEHILAVIQDMTLVMERSPSAFERLPEETLRDFYLVTLNSHYRGSATGETFNASGKTDILIRVDNKNIFVAECKFWSGEKSLLSAIDQLLGYLSWRDTKAALLIFNRNKIFSSVLSSIVEALPEHADIKSGPTALNETTFRCVFGNPKDHNREIVLTVLAFDVPKAG</sequence>
<dbReference type="OrthoDB" id="5447244at2"/>